<keyword evidence="3" id="KW-1185">Reference proteome</keyword>
<keyword evidence="1" id="KW-0812">Transmembrane</keyword>
<evidence type="ECO:0000313" key="3">
    <source>
        <dbReference type="Proteomes" id="UP000253314"/>
    </source>
</evidence>
<dbReference type="AlphaFoldDB" id="A0A366XRD1"/>
<name>A0A366XRD1_9BACI</name>
<dbReference type="InterPro" id="IPR048147">
    <property type="entry name" value="CBO0543-like"/>
</dbReference>
<dbReference type="Proteomes" id="UP000253314">
    <property type="component" value="Unassembled WGS sequence"/>
</dbReference>
<comment type="caution">
    <text evidence="2">The sequence shown here is derived from an EMBL/GenBank/DDBJ whole genome shotgun (WGS) entry which is preliminary data.</text>
</comment>
<keyword evidence="1" id="KW-1133">Transmembrane helix</keyword>
<dbReference type="EMBL" id="QOCW01000025">
    <property type="protein sequence ID" value="RBW68088.1"/>
    <property type="molecule type" value="Genomic_DNA"/>
</dbReference>
<gene>
    <name evidence="2" type="ORF">DS031_18605</name>
</gene>
<feature type="transmembrane region" description="Helical" evidence="1">
    <location>
        <begin position="34"/>
        <end position="51"/>
    </location>
</feature>
<evidence type="ECO:0000313" key="2">
    <source>
        <dbReference type="EMBL" id="RBW68088.1"/>
    </source>
</evidence>
<sequence length="183" mass="21795">MNNQHPSWNEIINIRETLRDTYWEYWINHDLFSFNWWVLLVLNILFIYVAYKVLDRTRLFELLTVGGLVIAFSTMLDVILIQYVLTAYPTSLTPLSPSFFTSSTYIILPVSYMLLYQFFSTWKSFIVAMVIAGIFLAFVTENVFRLLNIYQYIQWNSFLSLTIYMGIAIILKWIMNNLLKYQK</sequence>
<dbReference type="OrthoDB" id="1679483at2"/>
<feature type="transmembrane region" description="Helical" evidence="1">
    <location>
        <begin position="97"/>
        <end position="115"/>
    </location>
</feature>
<protein>
    <submittedName>
        <fullName evidence="2">Uncharacterized protein</fullName>
    </submittedName>
</protein>
<evidence type="ECO:0000256" key="1">
    <source>
        <dbReference type="SAM" id="Phobius"/>
    </source>
</evidence>
<organism evidence="2 3">
    <name type="scientific">Bacillus taeanensis</name>
    <dbReference type="NCBI Taxonomy" id="273032"/>
    <lineage>
        <taxon>Bacteria</taxon>
        <taxon>Bacillati</taxon>
        <taxon>Bacillota</taxon>
        <taxon>Bacilli</taxon>
        <taxon>Bacillales</taxon>
        <taxon>Bacillaceae</taxon>
        <taxon>Bacillus</taxon>
    </lineage>
</organism>
<proteinExistence type="predicted"/>
<reference evidence="2 3" key="1">
    <citation type="submission" date="2018-07" db="EMBL/GenBank/DDBJ databases">
        <title>Lottiidibacillus patelloidae gen. nov., sp. nov., isolated from the intestinal tract of a marine limpet and the reclassification of B. taeanensis BH030017T, B. algicola KMM 3737T and B. hwajinpoensis SW-72T as genus Lottiidibacillus.</title>
        <authorList>
            <person name="Liu R."/>
            <person name="Huang Z."/>
        </authorList>
    </citation>
    <scope>NUCLEOTIDE SEQUENCE [LARGE SCALE GENOMIC DNA]</scope>
    <source>
        <strain evidence="2 3">BH030017</strain>
    </source>
</reference>
<dbReference type="NCBIfam" id="NF041644">
    <property type="entry name" value="CBO0543_fam"/>
    <property type="match status" value="1"/>
</dbReference>
<feature type="transmembrane region" description="Helical" evidence="1">
    <location>
        <begin position="122"/>
        <end position="140"/>
    </location>
</feature>
<dbReference type="RefSeq" id="WP_113807563.1">
    <property type="nucleotide sequence ID" value="NZ_QOCW01000025.1"/>
</dbReference>
<feature type="transmembrane region" description="Helical" evidence="1">
    <location>
        <begin position="63"/>
        <end position="85"/>
    </location>
</feature>
<feature type="transmembrane region" description="Helical" evidence="1">
    <location>
        <begin position="152"/>
        <end position="174"/>
    </location>
</feature>
<accession>A0A366XRD1</accession>
<keyword evidence="1" id="KW-0472">Membrane</keyword>